<evidence type="ECO:0000313" key="2">
    <source>
        <dbReference type="EMBL" id="GFN86692.1"/>
    </source>
</evidence>
<sequence length="92" mass="10096">MASIKTMIAVAVLVLLWVTLSIAQPGVPNSDCIGPQGECINHGDILLLPRNNYCRHIICSNGRLRRNSSGGEKHIFIRQCGNTNKITLLNNK</sequence>
<keyword evidence="3" id="KW-1185">Reference proteome</keyword>
<gene>
    <name evidence="2" type="ORF">PoB_001319800</name>
</gene>
<evidence type="ECO:0000256" key="1">
    <source>
        <dbReference type="SAM" id="SignalP"/>
    </source>
</evidence>
<evidence type="ECO:0000313" key="3">
    <source>
        <dbReference type="Proteomes" id="UP000735302"/>
    </source>
</evidence>
<dbReference type="Proteomes" id="UP000735302">
    <property type="component" value="Unassembled WGS sequence"/>
</dbReference>
<protein>
    <submittedName>
        <fullName evidence="2">Uncharacterized protein</fullName>
    </submittedName>
</protein>
<accession>A0AAV3YWT0</accession>
<dbReference type="AlphaFoldDB" id="A0AAV3YWT0"/>
<comment type="caution">
    <text evidence="2">The sequence shown here is derived from an EMBL/GenBank/DDBJ whole genome shotgun (WGS) entry which is preliminary data.</text>
</comment>
<organism evidence="2 3">
    <name type="scientific">Plakobranchus ocellatus</name>
    <dbReference type="NCBI Taxonomy" id="259542"/>
    <lineage>
        <taxon>Eukaryota</taxon>
        <taxon>Metazoa</taxon>
        <taxon>Spiralia</taxon>
        <taxon>Lophotrochozoa</taxon>
        <taxon>Mollusca</taxon>
        <taxon>Gastropoda</taxon>
        <taxon>Heterobranchia</taxon>
        <taxon>Euthyneura</taxon>
        <taxon>Panpulmonata</taxon>
        <taxon>Sacoglossa</taxon>
        <taxon>Placobranchoidea</taxon>
        <taxon>Plakobranchidae</taxon>
        <taxon>Plakobranchus</taxon>
    </lineage>
</organism>
<keyword evidence="1" id="KW-0732">Signal</keyword>
<feature type="signal peptide" evidence="1">
    <location>
        <begin position="1"/>
        <end position="23"/>
    </location>
</feature>
<feature type="chain" id="PRO_5043562367" evidence="1">
    <location>
        <begin position="24"/>
        <end position="92"/>
    </location>
</feature>
<dbReference type="EMBL" id="BLXT01001596">
    <property type="protein sequence ID" value="GFN86692.1"/>
    <property type="molecule type" value="Genomic_DNA"/>
</dbReference>
<name>A0AAV3YWT0_9GAST</name>
<reference evidence="2 3" key="1">
    <citation type="journal article" date="2021" name="Elife">
        <title>Chloroplast acquisition without the gene transfer in kleptoplastic sea slugs, Plakobranchus ocellatus.</title>
        <authorList>
            <person name="Maeda T."/>
            <person name="Takahashi S."/>
            <person name="Yoshida T."/>
            <person name="Shimamura S."/>
            <person name="Takaki Y."/>
            <person name="Nagai Y."/>
            <person name="Toyoda A."/>
            <person name="Suzuki Y."/>
            <person name="Arimoto A."/>
            <person name="Ishii H."/>
            <person name="Satoh N."/>
            <person name="Nishiyama T."/>
            <person name="Hasebe M."/>
            <person name="Maruyama T."/>
            <person name="Minagawa J."/>
            <person name="Obokata J."/>
            <person name="Shigenobu S."/>
        </authorList>
    </citation>
    <scope>NUCLEOTIDE SEQUENCE [LARGE SCALE GENOMIC DNA]</scope>
</reference>
<proteinExistence type="predicted"/>